<accession>A0AAV9R2A1</accession>
<dbReference type="Proteomes" id="UP001311232">
    <property type="component" value="Unassembled WGS sequence"/>
</dbReference>
<reference evidence="2 3" key="1">
    <citation type="submission" date="2021-06" db="EMBL/GenBank/DDBJ databases">
        <authorList>
            <person name="Palmer J.M."/>
        </authorList>
    </citation>
    <scope>NUCLEOTIDE SEQUENCE [LARGE SCALE GENOMIC DNA]</scope>
    <source>
        <strain evidence="2 3">MEX-2019</strain>
        <tissue evidence="2">Muscle</tissue>
    </source>
</reference>
<feature type="region of interest" description="Disordered" evidence="1">
    <location>
        <begin position="91"/>
        <end position="111"/>
    </location>
</feature>
<organism evidence="2 3">
    <name type="scientific">Crenichthys baileyi</name>
    <name type="common">White River springfish</name>
    <dbReference type="NCBI Taxonomy" id="28760"/>
    <lineage>
        <taxon>Eukaryota</taxon>
        <taxon>Metazoa</taxon>
        <taxon>Chordata</taxon>
        <taxon>Craniata</taxon>
        <taxon>Vertebrata</taxon>
        <taxon>Euteleostomi</taxon>
        <taxon>Actinopterygii</taxon>
        <taxon>Neopterygii</taxon>
        <taxon>Teleostei</taxon>
        <taxon>Neoteleostei</taxon>
        <taxon>Acanthomorphata</taxon>
        <taxon>Ovalentaria</taxon>
        <taxon>Atherinomorphae</taxon>
        <taxon>Cyprinodontiformes</taxon>
        <taxon>Goodeidae</taxon>
        <taxon>Crenichthys</taxon>
    </lineage>
</organism>
<name>A0AAV9R2A1_9TELE</name>
<dbReference type="AlphaFoldDB" id="A0AAV9R2A1"/>
<protein>
    <submittedName>
        <fullName evidence="2">Uncharacterized protein</fullName>
    </submittedName>
</protein>
<gene>
    <name evidence="2" type="ORF">CRENBAI_012404</name>
</gene>
<evidence type="ECO:0000313" key="3">
    <source>
        <dbReference type="Proteomes" id="UP001311232"/>
    </source>
</evidence>
<evidence type="ECO:0000313" key="2">
    <source>
        <dbReference type="EMBL" id="KAK5603213.1"/>
    </source>
</evidence>
<comment type="caution">
    <text evidence="2">The sequence shown here is derived from an EMBL/GenBank/DDBJ whole genome shotgun (WGS) entry which is preliminary data.</text>
</comment>
<sequence>MSGEWLNAAHLGAIQPEALIRSCRTCIHRLMIPRVPSPFLEEHNPPDKTSPAVTLQFLPLPDALLAPHGLPFSDKLCPPARLLSDAAHELSDLDSRSKPSRNKPSHRTSQPFSLTSIVSPLYYLRTFYALHGFSSSPANLDCPPQSSWFQPRPVPVSD</sequence>
<dbReference type="EMBL" id="JAHHUM010002542">
    <property type="protein sequence ID" value="KAK5603213.1"/>
    <property type="molecule type" value="Genomic_DNA"/>
</dbReference>
<proteinExistence type="predicted"/>
<keyword evidence="3" id="KW-1185">Reference proteome</keyword>
<evidence type="ECO:0000256" key="1">
    <source>
        <dbReference type="SAM" id="MobiDB-lite"/>
    </source>
</evidence>